<proteinExistence type="inferred from homology"/>
<protein>
    <submittedName>
        <fullName evidence="5">Nitroreductase family protein</fullName>
    </submittedName>
</protein>
<organism evidence="5 6">
    <name type="scientific">Oceanobacillus luteolus</name>
    <dbReference type="NCBI Taxonomy" id="1274358"/>
    <lineage>
        <taxon>Bacteria</taxon>
        <taxon>Bacillati</taxon>
        <taxon>Bacillota</taxon>
        <taxon>Bacilli</taxon>
        <taxon>Bacillales</taxon>
        <taxon>Bacillaceae</taxon>
        <taxon>Oceanobacillus</taxon>
    </lineage>
</organism>
<evidence type="ECO:0000313" key="5">
    <source>
        <dbReference type="EMBL" id="MFD1609456.1"/>
    </source>
</evidence>
<evidence type="ECO:0000259" key="4">
    <source>
        <dbReference type="Pfam" id="PF00881"/>
    </source>
</evidence>
<dbReference type="Pfam" id="PF00881">
    <property type="entry name" value="Nitroreductase"/>
    <property type="match status" value="2"/>
</dbReference>
<comment type="caution">
    <text evidence="5">The sequence shown here is derived from an EMBL/GenBank/DDBJ whole genome shotgun (WGS) entry which is preliminary data.</text>
</comment>
<reference evidence="6" key="1">
    <citation type="journal article" date="2019" name="Int. J. Syst. Evol. Microbiol.">
        <title>The Global Catalogue of Microorganisms (GCM) 10K type strain sequencing project: providing services to taxonomists for standard genome sequencing and annotation.</title>
        <authorList>
            <consortium name="The Broad Institute Genomics Platform"/>
            <consortium name="The Broad Institute Genome Sequencing Center for Infectious Disease"/>
            <person name="Wu L."/>
            <person name="Ma J."/>
        </authorList>
    </citation>
    <scope>NUCLEOTIDE SEQUENCE [LARGE SCALE GENOMIC DNA]</scope>
    <source>
        <strain evidence="6">CGMCC 1.12376</strain>
    </source>
</reference>
<sequence>MDVIKVKNDRTSTYDIDEIFLKRWSPRSFSEKQVPEETLLALFEAAHWAPSAFNFQPWRFIVAKTAEERAAFHSFINEFNLSWCKSAPVLTLILSKKLNEDNFVYSHSFDTGAAWGFLALQAAKKGLITHPMTGFDFERAREVLEIPEEYHIEALVAIGYQDEKEKLPKALQEREQPNSRQPLESLIFNGKFGEQREN</sequence>
<feature type="compositionally biased region" description="Basic and acidic residues" evidence="3">
    <location>
        <begin position="167"/>
        <end position="177"/>
    </location>
</feature>
<dbReference type="InterPro" id="IPR029479">
    <property type="entry name" value="Nitroreductase"/>
</dbReference>
<dbReference type="EMBL" id="JBHUDE010000157">
    <property type="protein sequence ID" value="MFD1609456.1"/>
    <property type="molecule type" value="Genomic_DNA"/>
</dbReference>
<dbReference type="RefSeq" id="WP_251515467.1">
    <property type="nucleotide sequence ID" value="NZ_JAMBON010000025.1"/>
</dbReference>
<evidence type="ECO:0000256" key="1">
    <source>
        <dbReference type="ARBA" id="ARBA00007118"/>
    </source>
</evidence>
<evidence type="ECO:0000313" key="6">
    <source>
        <dbReference type="Proteomes" id="UP001597221"/>
    </source>
</evidence>
<name>A0ABW4HW26_9BACI</name>
<dbReference type="SUPFAM" id="SSF55469">
    <property type="entry name" value="FMN-dependent nitroreductase-like"/>
    <property type="match status" value="1"/>
</dbReference>
<evidence type="ECO:0000256" key="2">
    <source>
        <dbReference type="ARBA" id="ARBA00023002"/>
    </source>
</evidence>
<keyword evidence="2" id="KW-0560">Oxidoreductase</keyword>
<dbReference type="CDD" id="cd02138">
    <property type="entry name" value="TdsD-like"/>
    <property type="match status" value="1"/>
</dbReference>
<keyword evidence="6" id="KW-1185">Reference proteome</keyword>
<gene>
    <name evidence="5" type="ORF">ACFSBH_17705</name>
</gene>
<comment type="similarity">
    <text evidence="1">Belongs to the nitroreductase family.</text>
</comment>
<dbReference type="Gene3D" id="3.40.109.10">
    <property type="entry name" value="NADH Oxidase"/>
    <property type="match status" value="1"/>
</dbReference>
<dbReference type="InterPro" id="IPR000415">
    <property type="entry name" value="Nitroreductase-like"/>
</dbReference>
<accession>A0ABW4HW26</accession>
<dbReference type="PANTHER" id="PTHR43673:SF10">
    <property type="entry name" value="NADH DEHYDROGENASE_NAD(P)H NITROREDUCTASE XCC3605-RELATED"/>
    <property type="match status" value="1"/>
</dbReference>
<feature type="domain" description="Nitroreductase" evidence="4">
    <location>
        <begin position="81"/>
        <end position="160"/>
    </location>
</feature>
<evidence type="ECO:0000256" key="3">
    <source>
        <dbReference type="SAM" id="MobiDB-lite"/>
    </source>
</evidence>
<feature type="region of interest" description="Disordered" evidence="3">
    <location>
        <begin position="167"/>
        <end position="198"/>
    </location>
</feature>
<feature type="domain" description="Nitroreductase" evidence="4">
    <location>
        <begin position="22"/>
        <end position="76"/>
    </location>
</feature>
<dbReference type="PANTHER" id="PTHR43673">
    <property type="entry name" value="NAD(P)H NITROREDUCTASE YDGI-RELATED"/>
    <property type="match status" value="1"/>
</dbReference>
<dbReference type="Proteomes" id="UP001597221">
    <property type="component" value="Unassembled WGS sequence"/>
</dbReference>